<dbReference type="SUPFAM" id="SSF51735">
    <property type="entry name" value="NAD(P)-binding Rossmann-fold domains"/>
    <property type="match status" value="1"/>
</dbReference>
<evidence type="ECO:0000256" key="4">
    <source>
        <dbReference type="ARBA" id="ARBA00023002"/>
    </source>
</evidence>
<dbReference type="PRINTS" id="PR00081">
    <property type="entry name" value="GDHRDH"/>
</dbReference>
<dbReference type="GO" id="GO:0005737">
    <property type="term" value="C:cytoplasm"/>
    <property type="evidence" value="ECO:0007669"/>
    <property type="project" value="UniProtKB-SubCell"/>
</dbReference>
<evidence type="ECO:0000256" key="3">
    <source>
        <dbReference type="ARBA" id="ARBA00022857"/>
    </source>
</evidence>
<reference evidence="5 6" key="1">
    <citation type="submission" date="2019-03" db="EMBL/GenBank/DDBJ databases">
        <title>Genomic Encyclopedia of Archaeal and Bacterial Type Strains, Phase II (KMG-II): from individual species to whole genera.</title>
        <authorList>
            <person name="Goeker M."/>
        </authorList>
    </citation>
    <scope>NUCLEOTIDE SEQUENCE [LARGE SCALE GENOMIC DNA]</scope>
    <source>
        <strain evidence="5 6">DSM 15388</strain>
    </source>
</reference>
<keyword evidence="3" id="KW-0521">NADP</keyword>
<evidence type="ECO:0000256" key="1">
    <source>
        <dbReference type="ARBA" id="ARBA00004496"/>
    </source>
</evidence>
<dbReference type="PANTHER" id="PTHR44085">
    <property type="entry name" value="SEPIAPTERIN REDUCTASE"/>
    <property type="match status" value="1"/>
</dbReference>
<dbReference type="Proteomes" id="UP000295793">
    <property type="component" value="Unassembled WGS sequence"/>
</dbReference>
<dbReference type="Pfam" id="PF00106">
    <property type="entry name" value="adh_short"/>
    <property type="match status" value="1"/>
</dbReference>
<dbReference type="PANTHER" id="PTHR44085:SF2">
    <property type="entry name" value="SEPIAPTERIN REDUCTASE"/>
    <property type="match status" value="1"/>
</dbReference>
<protein>
    <submittedName>
        <fullName evidence="5">Benzil reductase ((S)-benzoin forming)</fullName>
    </submittedName>
</protein>
<dbReference type="InterPro" id="IPR051721">
    <property type="entry name" value="Biopterin_syn/organic_redct"/>
</dbReference>
<dbReference type="InterPro" id="IPR036291">
    <property type="entry name" value="NAD(P)-bd_dom_sf"/>
</dbReference>
<dbReference type="AlphaFoldDB" id="A0A4R3I2Y2"/>
<dbReference type="Gene3D" id="3.40.50.720">
    <property type="entry name" value="NAD(P)-binding Rossmann-like Domain"/>
    <property type="match status" value="1"/>
</dbReference>
<dbReference type="GO" id="GO:0004757">
    <property type="term" value="F:sepiapterin reductase (NADP+) activity"/>
    <property type="evidence" value="ECO:0007669"/>
    <property type="project" value="TreeGrafter"/>
</dbReference>
<dbReference type="GO" id="GO:0006729">
    <property type="term" value="P:tetrahydrobiopterin biosynthetic process"/>
    <property type="evidence" value="ECO:0007669"/>
    <property type="project" value="TreeGrafter"/>
</dbReference>
<keyword evidence="6" id="KW-1185">Reference proteome</keyword>
<accession>A0A4R3I2Y2</accession>
<sequence>MSKLCILIGGSKGLGLALYNHYQQNGFTVEEFSRSGSGPHHHSVDLSRRESIDVIDARMQQLAAQGFQEIHLLINAGSLGPIGPLHMSEPKDWWHSIDINFTLPITILGRFQTVFRAVDARKVAAFVSSGAASHPFHGWSLYCANKAGVEQFVRTMAVEQSVEALPILCANLDPGVMDTGMQSEIRSATPEQFSLVEQFVQRHDAGGLAAPEAVAENTFNALIADFENGASLRVAGY</sequence>
<keyword evidence="4" id="KW-0560">Oxidoreductase</keyword>
<organism evidence="5 6">
    <name type="scientific">Reinekea marinisedimentorum</name>
    <dbReference type="NCBI Taxonomy" id="230495"/>
    <lineage>
        <taxon>Bacteria</taxon>
        <taxon>Pseudomonadati</taxon>
        <taxon>Pseudomonadota</taxon>
        <taxon>Gammaproteobacteria</taxon>
        <taxon>Oceanospirillales</taxon>
        <taxon>Saccharospirillaceae</taxon>
        <taxon>Reinekea</taxon>
    </lineage>
</organism>
<keyword evidence="2" id="KW-0963">Cytoplasm</keyword>
<evidence type="ECO:0000313" key="5">
    <source>
        <dbReference type="EMBL" id="TCS40139.1"/>
    </source>
</evidence>
<comment type="subcellular location">
    <subcellularLocation>
        <location evidence="1">Cytoplasm</location>
    </subcellularLocation>
</comment>
<evidence type="ECO:0000313" key="6">
    <source>
        <dbReference type="Proteomes" id="UP000295793"/>
    </source>
</evidence>
<name>A0A4R3I2Y2_9GAMM</name>
<proteinExistence type="predicted"/>
<comment type="caution">
    <text evidence="5">The sequence shown here is derived from an EMBL/GenBank/DDBJ whole genome shotgun (WGS) entry which is preliminary data.</text>
</comment>
<dbReference type="InterPro" id="IPR002347">
    <property type="entry name" value="SDR_fam"/>
</dbReference>
<gene>
    <name evidence="5" type="ORF">BCF53_11057</name>
</gene>
<dbReference type="EMBL" id="SLZR01000010">
    <property type="protein sequence ID" value="TCS40139.1"/>
    <property type="molecule type" value="Genomic_DNA"/>
</dbReference>
<dbReference type="RefSeq" id="WP_132702036.1">
    <property type="nucleotide sequence ID" value="NZ_SLZR01000010.1"/>
</dbReference>
<evidence type="ECO:0000256" key="2">
    <source>
        <dbReference type="ARBA" id="ARBA00022490"/>
    </source>
</evidence>
<dbReference type="OrthoDB" id="9790785at2"/>